<name>R9PI87_PSEHS</name>
<protein>
    <submittedName>
        <fullName evidence="2">Uncharacterized protein</fullName>
    </submittedName>
</protein>
<dbReference type="EMBL" id="DF238811">
    <property type="protein sequence ID" value="GAC97800.1"/>
    <property type="molecule type" value="Genomic_DNA"/>
</dbReference>
<organism evidence="2 3">
    <name type="scientific">Pseudozyma hubeiensis (strain SY62)</name>
    <name type="common">Yeast</name>
    <dbReference type="NCBI Taxonomy" id="1305764"/>
    <lineage>
        <taxon>Eukaryota</taxon>
        <taxon>Fungi</taxon>
        <taxon>Dikarya</taxon>
        <taxon>Basidiomycota</taxon>
        <taxon>Ustilaginomycotina</taxon>
        <taxon>Ustilaginomycetes</taxon>
        <taxon>Ustilaginales</taxon>
        <taxon>Ustilaginaceae</taxon>
        <taxon>Pseudozyma</taxon>
    </lineage>
</organism>
<dbReference type="HOGENOM" id="CLU_1326907_0_0_1"/>
<dbReference type="AlphaFoldDB" id="R9PI87"/>
<feature type="transmembrane region" description="Helical" evidence="1">
    <location>
        <begin position="101"/>
        <end position="122"/>
    </location>
</feature>
<keyword evidence="1" id="KW-0472">Membrane</keyword>
<sequence length="207" mass="22991">MALTFALMFSAPLLRYGWTLLGNVWTETKELINLTVGILSPGVLLSSAVFYIRTRKERPQLPRKHISTTTIVGVLASFVIGTASLAAQISDTQWWRPVPLFWSSVPPLVAQHTAFIVLAIAATDDNSRIYWHTFVLGLFTLPLWAYLSFETYRLVLDSDSGSAWYAAAAGGLALSTFSSFMVNVYSTSYFADDRRHTTDSVKPKALM</sequence>
<dbReference type="Proteomes" id="UP000014071">
    <property type="component" value="Unassembled WGS sequence"/>
</dbReference>
<evidence type="ECO:0000313" key="2">
    <source>
        <dbReference type="EMBL" id="GAC97800.1"/>
    </source>
</evidence>
<dbReference type="OrthoDB" id="10387025at2759"/>
<dbReference type="RefSeq" id="XP_012191387.1">
    <property type="nucleotide sequence ID" value="XM_012335997.1"/>
</dbReference>
<feature type="transmembrane region" description="Helical" evidence="1">
    <location>
        <begin position="66"/>
        <end position="89"/>
    </location>
</feature>
<feature type="transmembrane region" description="Helical" evidence="1">
    <location>
        <begin position="31"/>
        <end position="54"/>
    </location>
</feature>
<feature type="transmembrane region" description="Helical" evidence="1">
    <location>
        <begin position="129"/>
        <end position="147"/>
    </location>
</feature>
<dbReference type="GeneID" id="24110666"/>
<feature type="transmembrane region" description="Helical" evidence="1">
    <location>
        <begin position="163"/>
        <end position="185"/>
    </location>
</feature>
<accession>R9PI87</accession>
<dbReference type="eggNOG" id="ENOG502S40W">
    <property type="taxonomic scope" value="Eukaryota"/>
</dbReference>
<keyword evidence="1" id="KW-0812">Transmembrane</keyword>
<evidence type="ECO:0000313" key="3">
    <source>
        <dbReference type="Proteomes" id="UP000014071"/>
    </source>
</evidence>
<evidence type="ECO:0000256" key="1">
    <source>
        <dbReference type="SAM" id="Phobius"/>
    </source>
</evidence>
<proteinExistence type="predicted"/>
<keyword evidence="3" id="KW-1185">Reference proteome</keyword>
<reference evidence="3" key="1">
    <citation type="journal article" date="2013" name="Genome Announc.">
        <title>Draft genome sequence of the basidiomycetous yeast-like fungus Pseudozyma hubeiensis SY62, which produces an abundant amount of the biosurfactant mannosylerythritol lipids.</title>
        <authorList>
            <person name="Konishi M."/>
            <person name="Hatada Y."/>
            <person name="Horiuchi J."/>
        </authorList>
    </citation>
    <scope>NUCLEOTIDE SEQUENCE [LARGE SCALE GENOMIC DNA]</scope>
    <source>
        <strain evidence="3">SY62</strain>
    </source>
</reference>
<keyword evidence="1" id="KW-1133">Transmembrane helix</keyword>
<gene>
    <name evidence="2" type="ORF">PHSY_005387</name>
</gene>